<reference evidence="2 3" key="1">
    <citation type="submission" date="2019-02" db="EMBL/GenBank/DDBJ databases">
        <authorList>
            <consortium name="Pathogen Informatics"/>
        </authorList>
    </citation>
    <scope>NUCLEOTIDE SEQUENCE [LARGE SCALE GENOMIC DNA]</scope>
    <source>
        <strain evidence="2 3">3012STDY6756504</strain>
    </source>
</reference>
<gene>
    <name evidence="2" type="ORF">NCTC10797_02372</name>
</gene>
<dbReference type="Proteomes" id="UP000290439">
    <property type="component" value="Chromosome"/>
</dbReference>
<evidence type="ECO:0000313" key="3">
    <source>
        <dbReference type="Proteomes" id="UP000290439"/>
    </source>
</evidence>
<dbReference type="PROSITE" id="PS51257">
    <property type="entry name" value="PROKAR_LIPOPROTEIN"/>
    <property type="match status" value="1"/>
</dbReference>
<dbReference type="Pfam" id="PF18702">
    <property type="entry name" value="DUF5642"/>
    <property type="match status" value="1"/>
</dbReference>
<sequence length="242" mass="24717">MGRVGVPDSTHRSSRGRAVAGGALAVTVLLSAGCGGEMSGRAVPAEPTAVTRQVETPLVGLLPAPEEFPRGYPAVVLSADAAGQAAGDLDGVGAGASVQPAECTPPEARPGADRLAVAVGTDDAARATLTVELTRTDAPLLRLRNQVQQCERIRVSRSGASSTVTTELGQAPQVEADDAMALRRTVRPDVGGAGLTQSMSTLIGQIGDVRIAVTYMSFSDSEPDAQALEQLFDTAVNKVATS</sequence>
<protein>
    <recommendedName>
        <fullName evidence="1">DUF5642 domain-containing protein</fullName>
    </recommendedName>
</protein>
<accession>A0A4U8VY29</accession>
<dbReference type="AlphaFoldDB" id="A0A4U8VY29"/>
<evidence type="ECO:0000259" key="1">
    <source>
        <dbReference type="Pfam" id="PF18702"/>
    </source>
</evidence>
<dbReference type="RefSeq" id="WP_232052144.1">
    <property type="nucleotide sequence ID" value="NZ_LR215973.1"/>
</dbReference>
<feature type="domain" description="DUF5642" evidence="1">
    <location>
        <begin position="89"/>
        <end position="223"/>
    </location>
</feature>
<organism evidence="2 3">
    <name type="scientific">Nocardia cyriacigeorgica</name>
    <dbReference type="NCBI Taxonomy" id="135487"/>
    <lineage>
        <taxon>Bacteria</taxon>
        <taxon>Bacillati</taxon>
        <taxon>Actinomycetota</taxon>
        <taxon>Actinomycetes</taxon>
        <taxon>Mycobacteriales</taxon>
        <taxon>Nocardiaceae</taxon>
        <taxon>Nocardia</taxon>
    </lineage>
</organism>
<dbReference type="EMBL" id="LR215973">
    <property type="protein sequence ID" value="VFA98600.1"/>
    <property type="molecule type" value="Genomic_DNA"/>
</dbReference>
<evidence type="ECO:0000313" key="2">
    <source>
        <dbReference type="EMBL" id="VFA98600.1"/>
    </source>
</evidence>
<name>A0A4U8VY29_9NOCA</name>
<dbReference type="InterPro" id="IPR041313">
    <property type="entry name" value="DUF5642"/>
</dbReference>
<proteinExistence type="predicted"/>